<accession>A0AAV9JV04</accession>
<evidence type="ECO:0000313" key="4">
    <source>
        <dbReference type="EMBL" id="KAK4549555.1"/>
    </source>
</evidence>
<dbReference type="InterPro" id="IPR007736">
    <property type="entry name" value="Caleosin-related"/>
</dbReference>
<name>A0AAV9JV04_9PEZI</name>
<dbReference type="SUPFAM" id="SSF47473">
    <property type="entry name" value="EF-hand"/>
    <property type="match status" value="1"/>
</dbReference>
<dbReference type="PROSITE" id="PS50222">
    <property type="entry name" value="EF_HAND_2"/>
    <property type="match status" value="1"/>
</dbReference>
<evidence type="ECO:0000256" key="1">
    <source>
        <dbReference type="ARBA" id="ARBA00006765"/>
    </source>
</evidence>
<feature type="domain" description="EF-hand" evidence="3">
    <location>
        <begin position="190"/>
        <end position="225"/>
    </location>
</feature>
<proteinExistence type="inferred from homology"/>
<dbReference type="AlphaFoldDB" id="A0AAV9JV04"/>
<reference evidence="4 5" key="1">
    <citation type="submission" date="2021-11" db="EMBL/GenBank/DDBJ databases">
        <title>Black yeast isolated from Biological Soil Crust.</title>
        <authorList>
            <person name="Kurbessoian T."/>
        </authorList>
    </citation>
    <scope>NUCLEOTIDE SEQUENCE [LARGE SCALE GENOMIC DNA]</scope>
    <source>
        <strain evidence="4 5">CCFEE 5522</strain>
    </source>
</reference>
<evidence type="ECO:0000259" key="3">
    <source>
        <dbReference type="PROSITE" id="PS50222"/>
    </source>
</evidence>
<dbReference type="GO" id="GO:0004497">
    <property type="term" value="F:monooxygenase activity"/>
    <property type="evidence" value="ECO:0007669"/>
    <property type="project" value="TreeGrafter"/>
</dbReference>
<comment type="similarity">
    <text evidence="1">Belongs to the caleosin family.</text>
</comment>
<evidence type="ECO:0000256" key="2">
    <source>
        <dbReference type="SAM" id="MobiDB-lite"/>
    </source>
</evidence>
<feature type="compositionally biased region" description="Acidic residues" evidence="2">
    <location>
        <begin position="86"/>
        <end position="95"/>
    </location>
</feature>
<keyword evidence="5" id="KW-1185">Reference proteome</keyword>
<feature type="region of interest" description="Disordered" evidence="2">
    <location>
        <begin position="75"/>
        <end position="95"/>
    </location>
</feature>
<dbReference type="Proteomes" id="UP001324427">
    <property type="component" value="Unassembled WGS sequence"/>
</dbReference>
<dbReference type="PANTHER" id="PTHR31495:SF0">
    <property type="entry name" value="BINDING PROTEIN CALEOSIN, PUTATIVE (AFU_ORTHOLOGUE AFUA_5G13750)-RELATED"/>
    <property type="match status" value="1"/>
</dbReference>
<evidence type="ECO:0000313" key="5">
    <source>
        <dbReference type="Proteomes" id="UP001324427"/>
    </source>
</evidence>
<comment type="caution">
    <text evidence="4">The sequence shown here is derived from an EMBL/GenBank/DDBJ whole genome shotgun (WGS) entry which is preliminary data.</text>
</comment>
<dbReference type="InterPro" id="IPR011992">
    <property type="entry name" value="EF-hand-dom_pair"/>
</dbReference>
<organism evidence="4 5">
    <name type="scientific">Oleoguttula mirabilis</name>
    <dbReference type="NCBI Taxonomy" id="1507867"/>
    <lineage>
        <taxon>Eukaryota</taxon>
        <taxon>Fungi</taxon>
        <taxon>Dikarya</taxon>
        <taxon>Ascomycota</taxon>
        <taxon>Pezizomycotina</taxon>
        <taxon>Dothideomycetes</taxon>
        <taxon>Dothideomycetidae</taxon>
        <taxon>Mycosphaerellales</taxon>
        <taxon>Teratosphaeriaceae</taxon>
        <taxon>Oleoguttula</taxon>
    </lineage>
</organism>
<dbReference type="InterPro" id="IPR002048">
    <property type="entry name" value="EF_hand_dom"/>
</dbReference>
<dbReference type="PANTHER" id="PTHR31495">
    <property type="entry name" value="PEROXYGENASE 3-RELATED"/>
    <property type="match status" value="1"/>
</dbReference>
<dbReference type="EMBL" id="JAVFHQ010000004">
    <property type="protein sequence ID" value="KAK4549555.1"/>
    <property type="molecule type" value="Genomic_DNA"/>
</dbReference>
<dbReference type="Pfam" id="PF05042">
    <property type="entry name" value="Caleosin"/>
    <property type="match status" value="1"/>
</dbReference>
<sequence length="339" mass="38320">MAPSLVDTVVAAIPSKGNGDAGWTEKGRYLVRRLGSEVNEYPPNKPYSVCLDTVPVTIERLPYYPKSNSRLQDAGTARANIAASEESPEGTQEDDWAERHKHMTVVQQHCSYWDKDADGIIWPQDTWNGVRAWGWNFLLSAFAAFIIHANLSYPTSPSYLPDPFFRIWIANVHKDKHGSDSMSFDNEGRFRPQEFEDFFAKYDRNNKGGLDIYDLTRALKGQRLTFDFFGWAAALLEWLATYLLLWPEDGIVRKEDARRVLDGSIFQYKADQYAEKMGRQGRVRKAMKYSKSGKLVAAAMVAVSGEDESEQTEDLAFLARLSATLDSVVHFVALVLNLA</sequence>
<protein>
    <recommendedName>
        <fullName evidence="3">EF-hand domain-containing protein</fullName>
    </recommendedName>
</protein>
<dbReference type="GO" id="GO:0005509">
    <property type="term" value="F:calcium ion binding"/>
    <property type="evidence" value="ECO:0007669"/>
    <property type="project" value="InterPro"/>
</dbReference>
<gene>
    <name evidence="4" type="ORF">LTR36_006552</name>
</gene>